<evidence type="ECO:0000256" key="1">
    <source>
        <dbReference type="SAM" id="Phobius"/>
    </source>
</evidence>
<keyword evidence="1" id="KW-1133">Transmembrane helix</keyword>
<name>A0A0N1H8C8_9EURO</name>
<organism evidence="2 3">
    <name type="scientific">Cyphellophora attinorum</name>
    <dbReference type="NCBI Taxonomy" id="1664694"/>
    <lineage>
        <taxon>Eukaryota</taxon>
        <taxon>Fungi</taxon>
        <taxon>Dikarya</taxon>
        <taxon>Ascomycota</taxon>
        <taxon>Pezizomycotina</taxon>
        <taxon>Eurotiomycetes</taxon>
        <taxon>Chaetothyriomycetidae</taxon>
        <taxon>Chaetothyriales</taxon>
        <taxon>Cyphellophoraceae</taxon>
        <taxon>Cyphellophora</taxon>
    </lineage>
</organism>
<keyword evidence="1" id="KW-0812">Transmembrane</keyword>
<comment type="caution">
    <text evidence="2">The sequence shown here is derived from an EMBL/GenBank/DDBJ whole genome shotgun (WGS) entry which is preliminary data.</text>
</comment>
<keyword evidence="3" id="KW-1185">Reference proteome</keyword>
<feature type="transmembrane region" description="Helical" evidence="1">
    <location>
        <begin position="101"/>
        <end position="123"/>
    </location>
</feature>
<evidence type="ECO:0008006" key="4">
    <source>
        <dbReference type="Google" id="ProtNLM"/>
    </source>
</evidence>
<dbReference type="VEuPathDB" id="FungiDB:AB675_4993"/>
<sequence length="264" mass="30212">MAFSFFLSKSTRNELSVADPRWRSKTVLHLITVNFAFVAIALFGAVVPMWNDNFFHGRGLRGDWTDGLILAPLLVSFIISCTTIITIFIQRKRLPPLFNIGALLAILFFLLIAIVFAGVGSIFPHWRSTTTPNQNGVVLCNTLNMFTRECEPMMYRIGELQIAGLIFSIIVWLTTSLLVVIAVQEWRDMKFLRKHQLRKLQLYTDPEKTTGGRPGGRTGKQIKLRNSITRMSYLRPPTKTRQLQLEQQYHSSLLRNQNRATLTR</sequence>
<feature type="transmembrane region" description="Helical" evidence="1">
    <location>
        <begin position="27"/>
        <end position="47"/>
    </location>
</feature>
<dbReference type="Proteomes" id="UP000038010">
    <property type="component" value="Unassembled WGS sequence"/>
</dbReference>
<proteinExistence type="predicted"/>
<keyword evidence="1" id="KW-0472">Membrane</keyword>
<dbReference type="AlphaFoldDB" id="A0A0N1H8C8"/>
<dbReference type="OrthoDB" id="5279542at2759"/>
<reference evidence="2 3" key="1">
    <citation type="submission" date="2015-06" db="EMBL/GenBank/DDBJ databases">
        <title>Draft genome of the ant-associated black yeast Phialophora attae CBS 131958.</title>
        <authorList>
            <person name="Moreno L.F."/>
            <person name="Stielow B.J."/>
            <person name="de Hoog S."/>
            <person name="Vicente V.A."/>
            <person name="Weiss V.A."/>
            <person name="de Vries M."/>
            <person name="Cruz L.M."/>
            <person name="Souza E.M."/>
        </authorList>
    </citation>
    <scope>NUCLEOTIDE SEQUENCE [LARGE SCALE GENOMIC DNA]</scope>
    <source>
        <strain evidence="2 3">CBS 131958</strain>
    </source>
</reference>
<protein>
    <recommendedName>
        <fullName evidence="4">MARVEL domain-containing protein</fullName>
    </recommendedName>
</protein>
<feature type="transmembrane region" description="Helical" evidence="1">
    <location>
        <begin position="67"/>
        <end position="89"/>
    </location>
</feature>
<evidence type="ECO:0000313" key="3">
    <source>
        <dbReference type="Proteomes" id="UP000038010"/>
    </source>
</evidence>
<accession>A0A0N1H8C8</accession>
<dbReference type="GeneID" id="28737050"/>
<evidence type="ECO:0000313" key="2">
    <source>
        <dbReference type="EMBL" id="KPI39320.1"/>
    </source>
</evidence>
<gene>
    <name evidence="2" type="ORF">AB675_4993</name>
</gene>
<dbReference type="EMBL" id="LFJN01000015">
    <property type="protein sequence ID" value="KPI39320.1"/>
    <property type="molecule type" value="Genomic_DNA"/>
</dbReference>
<dbReference type="RefSeq" id="XP_017999283.1">
    <property type="nucleotide sequence ID" value="XM_018145170.1"/>
</dbReference>
<feature type="transmembrane region" description="Helical" evidence="1">
    <location>
        <begin position="162"/>
        <end position="183"/>
    </location>
</feature>